<dbReference type="GO" id="GO:0004674">
    <property type="term" value="F:protein serine/threonine kinase activity"/>
    <property type="evidence" value="ECO:0007669"/>
    <property type="project" value="UniProtKB-KW"/>
</dbReference>
<feature type="compositionally biased region" description="Low complexity" evidence="15">
    <location>
        <begin position="421"/>
        <end position="452"/>
    </location>
</feature>
<accession>A0A8X7CNV8</accession>
<dbReference type="SMART" id="SM00220">
    <property type="entry name" value="S_TKc"/>
    <property type="match status" value="1"/>
</dbReference>
<feature type="domain" description="Protein kinase" evidence="16">
    <location>
        <begin position="84"/>
        <end position="358"/>
    </location>
</feature>
<gene>
    <name evidence="17" type="primary">OXSR1</name>
    <name evidence="17" type="ORF">TNIN_308851</name>
</gene>
<evidence type="ECO:0000259" key="16">
    <source>
        <dbReference type="PROSITE" id="PS50011"/>
    </source>
</evidence>
<dbReference type="SUPFAM" id="SSF56112">
    <property type="entry name" value="Protein kinase-like (PK-like)"/>
    <property type="match status" value="1"/>
</dbReference>
<keyword evidence="10 14" id="KW-0067">ATP-binding</keyword>
<dbReference type="InterPro" id="IPR011009">
    <property type="entry name" value="Kinase-like_dom_sf"/>
</dbReference>
<dbReference type="FunFam" id="3.30.200.20:FF:000114">
    <property type="entry name" value="serine/threonine-protein kinase OSR1 isoform X1"/>
    <property type="match status" value="1"/>
</dbReference>
<evidence type="ECO:0000256" key="2">
    <source>
        <dbReference type="ARBA" id="ARBA00008874"/>
    </source>
</evidence>
<keyword evidence="8 14" id="KW-0547">Nucleotide-binding</keyword>
<keyword evidence="18" id="KW-1185">Reference proteome</keyword>
<keyword evidence="6" id="KW-0597">Phosphoprotein</keyword>
<dbReference type="PROSITE" id="PS00107">
    <property type="entry name" value="PROTEIN_KINASE_ATP"/>
    <property type="match status" value="1"/>
</dbReference>
<comment type="similarity">
    <text evidence="2">Belongs to the protein kinase superfamily. STE Ser/Thr protein kinase family. STE20 subfamily.</text>
</comment>
<evidence type="ECO:0000256" key="9">
    <source>
        <dbReference type="ARBA" id="ARBA00022777"/>
    </source>
</evidence>
<evidence type="ECO:0000256" key="14">
    <source>
        <dbReference type="PROSITE-ProRule" id="PRU10141"/>
    </source>
</evidence>
<evidence type="ECO:0000313" key="17">
    <source>
        <dbReference type="EMBL" id="GFY75258.1"/>
    </source>
</evidence>
<dbReference type="InterPro" id="IPR017441">
    <property type="entry name" value="Protein_kinase_ATP_BS"/>
</dbReference>
<dbReference type="CDD" id="cd06610">
    <property type="entry name" value="STKc_OSR1_SPAK"/>
    <property type="match status" value="1"/>
</dbReference>
<evidence type="ECO:0000256" key="8">
    <source>
        <dbReference type="ARBA" id="ARBA00022741"/>
    </source>
</evidence>
<proteinExistence type="inferred from homology"/>
<dbReference type="Pfam" id="PF00069">
    <property type="entry name" value="Pkinase"/>
    <property type="match status" value="1"/>
</dbReference>
<dbReference type="PROSITE" id="PS50011">
    <property type="entry name" value="PROTEIN_KINASE_DOM"/>
    <property type="match status" value="1"/>
</dbReference>
<comment type="catalytic activity">
    <reaction evidence="13">
        <text>L-seryl-[protein] + ATP = O-phospho-L-seryl-[protein] + ADP + H(+)</text>
        <dbReference type="Rhea" id="RHEA:17989"/>
        <dbReference type="Rhea" id="RHEA-COMP:9863"/>
        <dbReference type="Rhea" id="RHEA-COMP:11604"/>
        <dbReference type="ChEBI" id="CHEBI:15378"/>
        <dbReference type="ChEBI" id="CHEBI:29999"/>
        <dbReference type="ChEBI" id="CHEBI:30616"/>
        <dbReference type="ChEBI" id="CHEBI:83421"/>
        <dbReference type="ChEBI" id="CHEBI:456216"/>
        <dbReference type="EC" id="2.7.11.1"/>
    </reaction>
</comment>
<evidence type="ECO:0000313" key="18">
    <source>
        <dbReference type="Proteomes" id="UP000886998"/>
    </source>
</evidence>
<evidence type="ECO:0000256" key="15">
    <source>
        <dbReference type="SAM" id="MobiDB-lite"/>
    </source>
</evidence>
<evidence type="ECO:0000256" key="3">
    <source>
        <dbReference type="ARBA" id="ARBA00012513"/>
    </source>
</evidence>
<name>A0A8X7CNV8_9ARAC</name>
<evidence type="ECO:0000256" key="7">
    <source>
        <dbReference type="ARBA" id="ARBA00022679"/>
    </source>
</evidence>
<sequence>MSKIHFSGHLIEHGHENSVRAAERAGIFLPGSPGTYRKISATAQLQNQQTSKHRRKETGNVLANKMAEVTEVVPSTWPNDKDSYELGEVIGVGATAIVHSAFCKPRKEKCAIKRINLEKWNTNMDELLKEIQAMSACNHENVVSYFTSFVVKEELWLVIKLLSGGSLLDIIKHKMKSEDCKHGVFDEATVATVLREVLKGLEYFHNNGQIHRDIKAGNILLGDDGTVQIADFGVSSWLATGGDLSRQKSRHTFVGTPCWMAPEVMEQVTGYDFKADIWSFGITAIELVTGTAPYHKYPPMKVLMLTLQNDPPTIDTVAEEKDQYKNYGKTIRKMIADCLQKDPTKRPSASELLKHPFFKKAKDRKYLVQMLVSCAPSLETRAQKLKNAKRVPGTSGRLHRTEAGDWVWSSDEESEEKNDTSDSPSSKAPESSPPVTKVPSAEEVSAVAQAESLPTEVVPQSNHSTPADQGSVPPSQTNASEENIASLTNESSNSNLINLVLRIRNQKKELNDIRFEFVPDRDTADGIAAELVGAGLVDGKDIIVVAANLQKLVDNLSLKSTVFALNPGSNPSEVPDEKALIGFAQLSIAIE</sequence>
<keyword evidence="11" id="KW-0007">Acetylation</keyword>
<feature type="binding site" evidence="14">
    <location>
        <position position="113"/>
    </location>
    <ligand>
        <name>ATP</name>
        <dbReference type="ChEBI" id="CHEBI:30616"/>
    </ligand>
</feature>
<dbReference type="PANTHER" id="PTHR48012">
    <property type="entry name" value="STERILE20-LIKE KINASE, ISOFORM B-RELATED"/>
    <property type="match status" value="1"/>
</dbReference>
<keyword evidence="9" id="KW-0418">Kinase</keyword>
<organism evidence="17 18">
    <name type="scientific">Trichonephila inaurata madagascariensis</name>
    <dbReference type="NCBI Taxonomy" id="2747483"/>
    <lineage>
        <taxon>Eukaryota</taxon>
        <taxon>Metazoa</taxon>
        <taxon>Ecdysozoa</taxon>
        <taxon>Arthropoda</taxon>
        <taxon>Chelicerata</taxon>
        <taxon>Arachnida</taxon>
        <taxon>Araneae</taxon>
        <taxon>Araneomorphae</taxon>
        <taxon>Entelegynae</taxon>
        <taxon>Araneoidea</taxon>
        <taxon>Nephilidae</taxon>
        <taxon>Trichonephila</taxon>
        <taxon>Trichonephila inaurata</taxon>
    </lineage>
</organism>
<dbReference type="GO" id="GO:0005737">
    <property type="term" value="C:cytoplasm"/>
    <property type="evidence" value="ECO:0007669"/>
    <property type="project" value="UniProtKB-SubCell"/>
</dbReference>
<dbReference type="InterPro" id="IPR050629">
    <property type="entry name" value="STE20/SPS1-PAK"/>
</dbReference>
<dbReference type="Pfam" id="PF12202">
    <property type="entry name" value="OSR1_C"/>
    <property type="match status" value="1"/>
</dbReference>
<keyword evidence="5" id="KW-0723">Serine/threonine-protein kinase</keyword>
<comment type="catalytic activity">
    <reaction evidence="12">
        <text>L-threonyl-[protein] + ATP = O-phospho-L-threonyl-[protein] + ADP + H(+)</text>
        <dbReference type="Rhea" id="RHEA:46608"/>
        <dbReference type="Rhea" id="RHEA-COMP:11060"/>
        <dbReference type="Rhea" id="RHEA-COMP:11605"/>
        <dbReference type="ChEBI" id="CHEBI:15378"/>
        <dbReference type="ChEBI" id="CHEBI:30013"/>
        <dbReference type="ChEBI" id="CHEBI:30616"/>
        <dbReference type="ChEBI" id="CHEBI:61977"/>
        <dbReference type="ChEBI" id="CHEBI:456216"/>
        <dbReference type="EC" id="2.7.11.1"/>
    </reaction>
</comment>
<dbReference type="InterPro" id="IPR024678">
    <property type="entry name" value="Kinase_OSR1/WNK_CCT"/>
</dbReference>
<dbReference type="GO" id="GO:0005524">
    <property type="term" value="F:ATP binding"/>
    <property type="evidence" value="ECO:0007669"/>
    <property type="project" value="UniProtKB-UniRule"/>
</dbReference>
<dbReference type="Gene3D" id="1.10.510.10">
    <property type="entry name" value="Transferase(Phosphotransferase) domain 1"/>
    <property type="match status" value="1"/>
</dbReference>
<dbReference type="Proteomes" id="UP000886998">
    <property type="component" value="Unassembled WGS sequence"/>
</dbReference>
<evidence type="ECO:0000256" key="13">
    <source>
        <dbReference type="ARBA" id="ARBA00048679"/>
    </source>
</evidence>
<evidence type="ECO:0000256" key="5">
    <source>
        <dbReference type="ARBA" id="ARBA00022527"/>
    </source>
</evidence>
<dbReference type="FunFam" id="1.10.510.10:FF:000068">
    <property type="entry name" value="STE20/SPS1-related proline-alanine-rich protein kinase"/>
    <property type="match status" value="1"/>
</dbReference>
<dbReference type="Gene3D" id="3.30.200.20">
    <property type="entry name" value="Phosphorylase Kinase, domain 1"/>
    <property type="match status" value="1"/>
</dbReference>
<dbReference type="FunFam" id="3.10.20.90:FF:000043">
    <property type="entry name" value="serine/threonine-protein kinase OSR1 isoform X1"/>
    <property type="match status" value="1"/>
</dbReference>
<evidence type="ECO:0000256" key="10">
    <source>
        <dbReference type="ARBA" id="ARBA00022840"/>
    </source>
</evidence>
<evidence type="ECO:0000256" key="11">
    <source>
        <dbReference type="ARBA" id="ARBA00022990"/>
    </source>
</evidence>
<comment type="subcellular location">
    <subcellularLocation>
        <location evidence="1">Cytoplasm</location>
    </subcellularLocation>
</comment>
<dbReference type="InterPro" id="IPR000719">
    <property type="entry name" value="Prot_kinase_dom"/>
</dbReference>
<keyword evidence="4" id="KW-0963">Cytoplasm</keyword>
<dbReference type="Gene3D" id="3.10.20.90">
    <property type="entry name" value="Phosphatidylinositol 3-kinase Catalytic Subunit, Chain A, domain 1"/>
    <property type="match status" value="1"/>
</dbReference>
<feature type="compositionally biased region" description="Polar residues" evidence="15">
    <location>
        <begin position="458"/>
        <end position="480"/>
    </location>
</feature>
<keyword evidence="7" id="KW-0808">Transferase</keyword>
<evidence type="ECO:0000256" key="6">
    <source>
        <dbReference type="ARBA" id="ARBA00022553"/>
    </source>
</evidence>
<evidence type="ECO:0000256" key="4">
    <source>
        <dbReference type="ARBA" id="ARBA00022490"/>
    </source>
</evidence>
<evidence type="ECO:0000256" key="1">
    <source>
        <dbReference type="ARBA" id="ARBA00004496"/>
    </source>
</evidence>
<protein>
    <recommendedName>
        <fullName evidence="3">non-specific serine/threonine protein kinase</fullName>
        <ecNumber evidence="3">2.7.11.1</ecNumber>
    </recommendedName>
</protein>
<dbReference type="OrthoDB" id="8693905at2759"/>
<dbReference type="AlphaFoldDB" id="A0A8X7CNV8"/>
<comment type="caution">
    <text evidence="17">The sequence shown here is derived from an EMBL/GenBank/DDBJ whole genome shotgun (WGS) entry which is preliminary data.</text>
</comment>
<dbReference type="EMBL" id="BMAV01021253">
    <property type="protein sequence ID" value="GFY75258.1"/>
    <property type="molecule type" value="Genomic_DNA"/>
</dbReference>
<feature type="region of interest" description="Disordered" evidence="15">
    <location>
        <begin position="385"/>
        <end position="480"/>
    </location>
</feature>
<dbReference type="PANTHER" id="PTHR48012:SF16">
    <property type="entry name" value="NON-SPECIFIC SERINE_THREONINE PROTEIN KINASE"/>
    <property type="match status" value="1"/>
</dbReference>
<evidence type="ECO:0000256" key="12">
    <source>
        <dbReference type="ARBA" id="ARBA00047899"/>
    </source>
</evidence>
<reference evidence="17" key="1">
    <citation type="submission" date="2020-08" db="EMBL/GenBank/DDBJ databases">
        <title>Multicomponent nature underlies the extraordinary mechanical properties of spider dragline silk.</title>
        <authorList>
            <person name="Kono N."/>
            <person name="Nakamura H."/>
            <person name="Mori M."/>
            <person name="Yoshida Y."/>
            <person name="Ohtoshi R."/>
            <person name="Malay A.D."/>
            <person name="Moran D.A.P."/>
            <person name="Tomita M."/>
            <person name="Numata K."/>
            <person name="Arakawa K."/>
        </authorList>
    </citation>
    <scope>NUCLEOTIDE SEQUENCE</scope>
</reference>
<dbReference type="EC" id="2.7.11.1" evidence="3"/>